<reference evidence="1" key="1">
    <citation type="submission" date="2021-05" db="EMBL/GenBank/DDBJ databases">
        <authorList>
            <person name="Pan Q."/>
            <person name="Jouanno E."/>
            <person name="Zahm M."/>
            <person name="Klopp C."/>
            <person name="Cabau C."/>
            <person name="Louis A."/>
            <person name="Berthelot C."/>
            <person name="Parey E."/>
            <person name="Roest Crollius H."/>
            <person name="Montfort J."/>
            <person name="Robinson-Rechavi M."/>
            <person name="Bouchez O."/>
            <person name="Lampietro C."/>
            <person name="Lopez Roques C."/>
            <person name="Donnadieu C."/>
            <person name="Postlethwait J."/>
            <person name="Bobe J."/>
            <person name="Dillon D."/>
            <person name="Chandos A."/>
            <person name="von Hippel F."/>
            <person name="Guiguen Y."/>
        </authorList>
    </citation>
    <scope>NUCLEOTIDE SEQUENCE</scope>
    <source>
        <strain evidence="1">YG-Jan2019</strain>
    </source>
</reference>
<dbReference type="EMBL" id="CM055735">
    <property type="protein sequence ID" value="KAJ8008605.1"/>
    <property type="molecule type" value="Genomic_DNA"/>
</dbReference>
<evidence type="ECO:0000313" key="1">
    <source>
        <dbReference type="EMBL" id="KAJ8008605.1"/>
    </source>
</evidence>
<protein>
    <submittedName>
        <fullName evidence="1">Uncharacterized protein</fullName>
    </submittedName>
</protein>
<sequence>MSLCCLVGLVNLQIPALPVTEGSSVNLSCIFRNITETLESSHCSTAGFYKNGSLIRNETNGEITITTVSRSDVGPWKCSCENIGESPESRMTVISSTPSISTSTTSSPSPSSNPSPTTTIPDVSMSLSRLLCSVLVVSPYLVVSTVLVVKCSINRA</sequence>
<comment type="caution">
    <text evidence="1">The sequence shown here is derived from an EMBL/GenBank/DDBJ whole genome shotgun (WGS) entry which is preliminary data.</text>
</comment>
<keyword evidence="2" id="KW-1185">Reference proteome</keyword>
<organism evidence="1 2">
    <name type="scientific">Dallia pectoralis</name>
    <name type="common">Alaska blackfish</name>
    <dbReference type="NCBI Taxonomy" id="75939"/>
    <lineage>
        <taxon>Eukaryota</taxon>
        <taxon>Metazoa</taxon>
        <taxon>Chordata</taxon>
        <taxon>Craniata</taxon>
        <taxon>Vertebrata</taxon>
        <taxon>Euteleostomi</taxon>
        <taxon>Actinopterygii</taxon>
        <taxon>Neopterygii</taxon>
        <taxon>Teleostei</taxon>
        <taxon>Protacanthopterygii</taxon>
        <taxon>Esociformes</taxon>
        <taxon>Umbridae</taxon>
        <taxon>Dallia</taxon>
    </lineage>
</organism>
<evidence type="ECO:0000313" key="2">
    <source>
        <dbReference type="Proteomes" id="UP001157502"/>
    </source>
</evidence>
<gene>
    <name evidence="1" type="ORF">DPEC_G00106620</name>
</gene>
<dbReference type="Proteomes" id="UP001157502">
    <property type="component" value="Chromosome 8"/>
</dbReference>
<name>A0ACC2GYY0_DALPE</name>
<accession>A0ACC2GYY0</accession>
<proteinExistence type="predicted"/>